<protein>
    <recommendedName>
        <fullName evidence="5">Ribonuclease VapC</fullName>
        <shortName evidence="5">RNase VapC</shortName>
        <ecNumber evidence="5">3.1.-.-</ecNumber>
    </recommendedName>
    <alternativeName>
        <fullName evidence="5">Toxin VapC</fullName>
    </alternativeName>
</protein>
<organism evidence="7 8">
    <name type="scientific">Moraxella lacunata</name>
    <dbReference type="NCBI Taxonomy" id="477"/>
    <lineage>
        <taxon>Bacteria</taxon>
        <taxon>Pseudomonadati</taxon>
        <taxon>Pseudomonadota</taxon>
        <taxon>Gammaproteobacteria</taxon>
        <taxon>Moraxellales</taxon>
        <taxon>Moraxellaceae</taxon>
        <taxon>Moraxella</taxon>
    </lineage>
</organism>
<feature type="binding site" evidence="5">
    <location>
        <position position="9"/>
    </location>
    <ligand>
        <name>Mg(2+)</name>
        <dbReference type="ChEBI" id="CHEBI:18420"/>
    </ligand>
</feature>
<dbReference type="Proteomes" id="UP000092607">
    <property type="component" value="Unassembled WGS sequence"/>
</dbReference>
<dbReference type="GO" id="GO:0045926">
    <property type="term" value="P:negative regulation of growth"/>
    <property type="evidence" value="ECO:0007669"/>
    <property type="project" value="UniProtKB-ARBA"/>
</dbReference>
<comment type="similarity">
    <text evidence="5">Belongs to the PINc/VapC protein family.</text>
</comment>
<name>A0A1B8Q3X2_MORLA</name>
<keyword evidence="2 5" id="KW-0540">Nuclease</keyword>
<keyword evidence="5" id="KW-0460">Magnesium</keyword>
<dbReference type="OrthoDB" id="196567at2"/>
<evidence type="ECO:0000256" key="4">
    <source>
        <dbReference type="ARBA" id="ARBA00022801"/>
    </source>
</evidence>
<dbReference type="HAMAP" id="MF_00265">
    <property type="entry name" value="VapC_Nob1"/>
    <property type="match status" value="1"/>
</dbReference>
<feature type="domain" description="PIN" evidence="6">
    <location>
        <begin position="7"/>
        <end position="132"/>
    </location>
</feature>
<sequence length="149" mass="16934">MVSKIALLDVNVLIALLDNKHKYHTLATSWLFEWLIAGNRWASCPITQNGCMRILSLPSYENGFKILDTKEKLTTFINKSHHVFIPDNISLLQDELINWQHIQGSKQLTDAYLLALAKYNHAVFVSLDNRIATHTAVSIGEQDFISLLN</sequence>
<proteinExistence type="inferred from homology"/>
<evidence type="ECO:0000256" key="5">
    <source>
        <dbReference type="HAMAP-Rule" id="MF_00265"/>
    </source>
</evidence>
<keyword evidence="5" id="KW-0800">Toxin</keyword>
<evidence type="ECO:0000256" key="3">
    <source>
        <dbReference type="ARBA" id="ARBA00022723"/>
    </source>
</evidence>
<gene>
    <name evidence="5" type="primary">vapC</name>
    <name evidence="7" type="ORF">A9309_05510</name>
</gene>
<dbReference type="Gene3D" id="3.40.50.1010">
    <property type="entry name" value="5'-nuclease"/>
    <property type="match status" value="1"/>
</dbReference>
<accession>A0A1B8Q3X2</accession>
<dbReference type="SUPFAM" id="SSF88723">
    <property type="entry name" value="PIN domain-like"/>
    <property type="match status" value="1"/>
</dbReference>
<keyword evidence="3 5" id="KW-0479">Metal-binding</keyword>
<dbReference type="EC" id="3.1.-.-" evidence="5"/>
<dbReference type="InterPro" id="IPR006226">
    <property type="entry name" value="Mtu_PIN"/>
</dbReference>
<dbReference type="GO" id="GO:0000287">
    <property type="term" value="F:magnesium ion binding"/>
    <property type="evidence" value="ECO:0007669"/>
    <property type="project" value="UniProtKB-UniRule"/>
</dbReference>
<dbReference type="GO" id="GO:0004540">
    <property type="term" value="F:RNA nuclease activity"/>
    <property type="evidence" value="ECO:0007669"/>
    <property type="project" value="InterPro"/>
</dbReference>
<comment type="caution">
    <text evidence="7">The sequence shown here is derived from an EMBL/GenBank/DDBJ whole genome shotgun (WGS) entry which is preliminary data.</text>
</comment>
<dbReference type="NCBIfam" id="TIGR00028">
    <property type="entry name" value="Mtu_PIN_fam"/>
    <property type="match status" value="1"/>
</dbReference>
<evidence type="ECO:0000256" key="1">
    <source>
        <dbReference type="ARBA" id="ARBA00022649"/>
    </source>
</evidence>
<evidence type="ECO:0000313" key="8">
    <source>
        <dbReference type="Proteomes" id="UP000092607"/>
    </source>
</evidence>
<comment type="cofactor">
    <cofactor evidence="5">
        <name>Mg(2+)</name>
        <dbReference type="ChEBI" id="CHEBI:18420"/>
    </cofactor>
</comment>
<dbReference type="InterPro" id="IPR022907">
    <property type="entry name" value="VapC_family"/>
</dbReference>
<dbReference type="Pfam" id="PF01850">
    <property type="entry name" value="PIN"/>
    <property type="match status" value="1"/>
</dbReference>
<comment type="function">
    <text evidence="5">Toxic component of a toxin-antitoxin (TA) system. An RNase.</text>
</comment>
<dbReference type="EMBL" id="LZMS01000047">
    <property type="protein sequence ID" value="OBX63988.1"/>
    <property type="molecule type" value="Genomic_DNA"/>
</dbReference>
<dbReference type="RefSeq" id="WP_065256049.1">
    <property type="nucleotide sequence ID" value="NZ_JARDJM010000037.1"/>
</dbReference>
<reference evidence="7 8" key="1">
    <citation type="submission" date="2016-06" db="EMBL/GenBank/DDBJ databases">
        <title>Draft genome of Moraxella lacunata CCUG 57757A.</title>
        <authorList>
            <person name="Salva-Serra F."/>
            <person name="Engstrom-Jakobsson H."/>
            <person name="Thorell K."/>
            <person name="Gonzales-Siles L."/>
            <person name="Karlsson R."/>
            <person name="Boulund F."/>
            <person name="Engstrand L."/>
            <person name="Kristiansson E."/>
            <person name="Moore E."/>
        </authorList>
    </citation>
    <scope>NUCLEOTIDE SEQUENCE [LARGE SCALE GENOMIC DNA]</scope>
    <source>
        <strain evidence="7 8">CCUG 57757A</strain>
    </source>
</reference>
<evidence type="ECO:0000256" key="2">
    <source>
        <dbReference type="ARBA" id="ARBA00022722"/>
    </source>
</evidence>
<evidence type="ECO:0000259" key="6">
    <source>
        <dbReference type="Pfam" id="PF01850"/>
    </source>
</evidence>
<dbReference type="InterPro" id="IPR002716">
    <property type="entry name" value="PIN_dom"/>
</dbReference>
<dbReference type="InterPro" id="IPR029060">
    <property type="entry name" value="PIN-like_dom_sf"/>
</dbReference>
<dbReference type="GO" id="GO:0016788">
    <property type="term" value="F:hydrolase activity, acting on ester bonds"/>
    <property type="evidence" value="ECO:0007669"/>
    <property type="project" value="InterPro"/>
</dbReference>
<dbReference type="GO" id="GO:0090729">
    <property type="term" value="F:toxin activity"/>
    <property type="evidence" value="ECO:0007669"/>
    <property type="project" value="UniProtKB-KW"/>
</dbReference>
<keyword evidence="4 5" id="KW-0378">Hydrolase</keyword>
<evidence type="ECO:0000313" key="7">
    <source>
        <dbReference type="EMBL" id="OBX63988.1"/>
    </source>
</evidence>
<feature type="binding site" evidence="5">
    <location>
        <position position="110"/>
    </location>
    <ligand>
        <name>Mg(2+)</name>
        <dbReference type="ChEBI" id="CHEBI:18420"/>
    </ligand>
</feature>
<dbReference type="AlphaFoldDB" id="A0A1B8Q3X2"/>
<keyword evidence="1 5" id="KW-1277">Toxin-antitoxin system</keyword>